<dbReference type="InterPro" id="IPR037523">
    <property type="entry name" value="VOC_core"/>
</dbReference>
<dbReference type="InterPro" id="IPR029068">
    <property type="entry name" value="Glyas_Bleomycin-R_OHBP_Dase"/>
</dbReference>
<dbReference type="HOGENOM" id="CLU_046006_6_0_6"/>
<proteinExistence type="predicted"/>
<dbReference type="PANTHER" id="PTHR35006:SF1">
    <property type="entry name" value="BLL2941 PROTEIN"/>
    <property type="match status" value="1"/>
</dbReference>
<dbReference type="Gene3D" id="3.10.180.10">
    <property type="entry name" value="2,3-Dihydroxybiphenyl 1,2-Dioxygenase, domain 1"/>
    <property type="match status" value="1"/>
</dbReference>
<protein>
    <recommendedName>
        <fullName evidence="1">VOC domain-containing protein</fullName>
    </recommendedName>
</protein>
<dbReference type="SUPFAM" id="SSF54593">
    <property type="entry name" value="Glyoxalase/Bleomycin resistance protein/Dihydroxybiphenyl dioxygenase"/>
    <property type="match status" value="1"/>
</dbReference>
<dbReference type="EMBL" id="CP001875">
    <property type="protein sequence ID" value="ADD79336.1"/>
    <property type="molecule type" value="Genomic_DNA"/>
</dbReference>
<dbReference type="STRING" id="706191.PANA_4169"/>
<organism evidence="2 3">
    <name type="scientific">Pantoea ananatis (strain LMG 20103)</name>
    <dbReference type="NCBI Taxonomy" id="706191"/>
    <lineage>
        <taxon>Bacteria</taxon>
        <taxon>Pseudomonadati</taxon>
        <taxon>Pseudomonadota</taxon>
        <taxon>Gammaproteobacteria</taxon>
        <taxon>Enterobacterales</taxon>
        <taxon>Erwiniaceae</taxon>
        <taxon>Pantoea</taxon>
    </lineage>
</organism>
<dbReference type="CDD" id="cd07262">
    <property type="entry name" value="VOC_like"/>
    <property type="match status" value="1"/>
</dbReference>
<dbReference type="Pfam" id="PF00903">
    <property type="entry name" value="Glyoxalase"/>
    <property type="match status" value="1"/>
</dbReference>
<gene>
    <name evidence="2" type="ordered locus">PANA_4169</name>
</gene>
<reference evidence="2 3" key="1">
    <citation type="journal article" date="2010" name="J. Bacteriol.">
        <title>Genome sequence of Pantoea ananatis LMG20103, the causative agent of Eucalyptus blight and dieback.</title>
        <authorList>
            <person name="De Maayer P."/>
            <person name="Chan W.Y."/>
            <person name="Venter S.N."/>
            <person name="Toth I.K."/>
            <person name="Birch P.R."/>
            <person name="Joubert F."/>
            <person name="Coutinho T.A."/>
        </authorList>
    </citation>
    <scope>NUCLEOTIDE SEQUENCE [LARGE SCALE GENOMIC DNA]</scope>
    <source>
        <strain evidence="2 3">LMG 20103</strain>
    </source>
</reference>
<evidence type="ECO:0000313" key="2">
    <source>
        <dbReference type="EMBL" id="ADD79336.1"/>
    </source>
</evidence>
<dbReference type="PANTHER" id="PTHR35006">
    <property type="entry name" value="GLYOXALASE FAMILY PROTEIN (AFU_ORTHOLOGUE AFUA_5G14830)"/>
    <property type="match status" value="1"/>
</dbReference>
<dbReference type="eggNOG" id="COG0346">
    <property type="taxonomic scope" value="Bacteria"/>
</dbReference>
<sequence>MVIHQHFLTHSGCAKYIAINVKKELYMFSHMVVGTDNIEQAKKFYDAVFAVIRCEDQGIDALGRPFYVKNHQRFIITQPINGQPATFANGGTIGFTMASSEDVFSWYQKGLENGGTSAETPPHVRETDGRCVAYLRDPTGNKLCAFYNPA</sequence>
<dbReference type="Proteomes" id="UP000001702">
    <property type="component" value="Chromosome"/>
</dbReference>
<evidence type="ECO:0000259" key="1">
    <source>
        <dbReference type="PROSITE" id="PS51819"/>
    </source>
</evidence>
<dbReference type="InterPro" id="IPR004360">
    <property type="entry name" value="Glyas_Fos-R_dOase_dom"/>
</dbReference>
<accession>D4GFL6</accession>
<dbReference type="KEGG" id="pam:PANA_4169"/>
<keyword evidence="3" id="KW-1185">Reference proteome</keyword>
<feature type="domain" description="VOC" evidence="1">
    <location>
        <begin position="27"/>
        <end position="148"/>
    </location>
</feature>
<name>D4GFL6_PANAM</name>
<evidence type="ECO:0000313" key="3">
    <source>
        <dbReference type="Proteomes" id="UP000001702"/>
    </source>
</evidence>
<dbReference type="PROSITE" id="PS51819">
    <property type="entry name" value="VOC"/>
    <property type="match status" value="1"/>
</dbReference>
<dbReference type="AlphaFoldDB" id="D4GFL6"/>